<feature type="transmembrane region" description="Helical" evidence="7">
    <location>
        <begin position="341"/>
        <end position="361"/>
    </location>
</feature>
<dbReference type="RefSeq" id="WP_166918153.1">
    <property type="nucleotide sequence ID" value="NZ_JAASRN010000001.1"/>
</dbReference>
<evidence type="ECO:0000256" key="2">
    <source>
        <dbReference type="ARBA" id="ARBA00022485"/>
    </source>
</evidence>
<dbReference type="PANTHER" id="PTHR30176:SF3">
    <property type="entry name" value="FERREDOXIN-TYPE PROTEIN NAPH"/>
    <property type="match status" value="1"/>
</dbReference>
<dbReference type="Proteomes" id="UP000537126">
    <property type="component" value="Unassembled WGS sequence"/>
</dbReference>
<dbReference type="InterPro" id="IPR013783">
    <property type="entry name" value="Ig-like_fold"/>
</dbReference>
<reference evidence="9 10" key="1">
    <citation type="submission" date="2020-03" db="EMBL/GenBank/DDBJ databases">
        <title>Genomic Encyclopedia of Type Strains, Phase IV (KMG-IV): sequencing the most valuable type-strain genomes for metagenomic binning, comparative biology and taxonomic classification.</title>
        <authorList>
            <person name="Goeker M."/>
        </authorList>
    </citation>
    <scope>NUCLEOTIDE SEQUENCE [LARGE SCALE GENOMIC DNA]</scope>
    <source>
        <strain evidence="9 10">DSM 5718</strain>
    </source>
</reference>
<dbReference type="GO" id="GO:0051539">
    <property type="term" value="F:4 iron, 4 sulfur cluster binding"/>
    <property type="evidence" value="ECO:0007669"/>
    <property type="project" value="UniProtKB-KW"/>
</dbReference>
<dbReference type="Pfam" id="PF13746">
    <property type="entry name" value="Fer4_18"/>
    <property type="match status" value="1"/>
</dbReference>
<dbReference type="Pfam" id="PF12801">
    <property type="entry name" value="Fer4_5"/>
    <property type="match status" value="1"/>
</dbReference>
<keyword evidence="4" id="KW-0249">Electron transport</keyword>
<name>A0A846MMX3_9BACT</name>
<dbReference type="GO" id="GO:0046872">
    <property type="term" value="F:metal ion binding"/>
    <property type="evidence" value="ECO:0007669"/>
    <property type="project" value="UniProtKB-KW"/>
</dbReference>
<evidence type="ECO:0000313" key="9">
    <source>
        <dbReference type="EMBL" id="NIK72854.1"/>
    </source>
</evidence>
<evidence type="ECO:0000313" key="10">
    <source>
        <dbReference type="Proteomes" id="UP000537126"/>
    </source>
</evidence>
<keyword evidence="7" id="KW-1133">Transmembrane helix</keyword>
<keyword evidence="10" id="KW-1185">Reference proteome</keyword>
<dbReference type="InterPro" id="IPR017896">
    <property type="entry name" value="4Fe4S_Fe-S-bd"/>
</dbReference>
<keyword evidence="1" id="KW-0813">Transport</keyword>
<protein>
    <submittedName>
        <fullName evidence="9">Cytochrome c oxidase accessory protein FixG</fullName>
    </submittedName>
</protein>
<dbReference type="EMBL" id="JAASRN010000001">
    <property type="protein sequence ID" value="NIK72854.1"/>
    <property type="molecule type" value="Genomic_DNA"/>
</dbReference>
<feature type="domain" description="4Fe-4S ferredoxin-type" evidence="8">
    <location>
        <begin position="263"/>
        <end position="292"/>
    </location>
</feature>
<dbReference type="GO" id="GO:0005886">
    <property type="term" value="C:plasma membrane"/>
    <property type="evidence" value="ECO:0007669"/>
    <property type="project" value="TreeGrafter"/>
</dbReference>
<comment type="caution">
    <text evidence="9">The sequence shown here is derived from an EMBL/GenBank/DDBJ whole genome shotgun (WGS) entry which is preliminary data.</text>
</comment>
<evidence type="ECO:0000256" key="1">
    <source>
        <dbReference type="ARBA" id="ARBA00022448"/>
    </source>
</evidence>
<evidence type="ECO:0000259" key="8">
    <source>
        <dbReference type="PROSITE" id="PS51379"/>
    </source>
</evidence>
<dbReference type="InterPro" id="IPR014116">
    <property type="entry name" value="Cyt_c_oxidase_cbb3_FixG"/>
</dbReference>
<feature type="transmembrane region" description="Helical" evidence="7">
    <location>
        <begin position="90"/>
        <end position="111"/>
    </location>
</feature>
<feature type="transmembrane region" description="Helical" evidence="7">
    <location>
        <begin position="43"/>
        <end position="62"/>
    </location>
</feature>
<keyword evidence="2" id="KW-0004">4Fe-4S</keyword>
<dbReference type="Pfam" id="PF11614">
    <property type="entry name" value="FixG_C"/>
    <property type="match status" value="1"/>
</dbReference>
<evidence type="ECO:0000256" key="7">
    <source>
        <dbReference type="SAM" id="Phobius"/>
    </source>
</evidence>
<dbReference type="NCBIfam" id="TIGR02745">
    <property type="entry name" value="ccoG_rdxA_fixG"/>
    <property type="match status" value="1"/>
</dbReference>
<evidence type="ECO:0000256" key="3">
    <source>
        <dbReference type="ARBA" id="ARBA00022723"/>
    </source>
</evidence>
<accession>A0A846MMX3</accession>
<dbReference type="PANTHER" id="PTHR30176">
    <property type="entry name" value="FERREDOXIN-TYPE PROTEIN NAPH"/>
    <property type="match status" value="1"/>
</dbReference>
<dbReference type="InterPro" id="IPR032879">
    <property type="entry name" value="FixG_C"/>
</dbReference>
<organism evidence="9 10">
    <name type="scientific">Thermonema lapsum</name>
    <dbReference type="NCBI Taxonomy" id="28195"/>
    <lineage>
        <taxon>Bacteria</taxon>
        <taxon>Pseudomonadati</taxon>
        <taxon>Bacteroidota</taxon>
        <taxon>Cytophagia</taxon>
        <taxon>Cytophagales</taxon>
        <taxon>Thermonemataceae</taxon>
        <taxon>Thermonema</taxon>
    </lineage>
</organism>
<evidence type="ECO:0000256" key="5">
    <source>
        <dbReference type="ARBA" id="ARBA00023004"/>
    </source>
</evidence>
<proteinExistence type="predicted"/>
<dbReference type="InterPro" id="IPR017900">
    <property type="entry name" value="4Fe4S_Fe_S_CS"/>
</dbReference>
<dbReference type="Gene3D" id="3.30.70.20">
    <property type="match status" value="1"/>
</dbReference>
<dbReference type="Gene3D" id="2.60.40.10">
    <property type="entry name" value="Immunoglobulins"/>
    <property type="match status" value="1"/>
</dbReference>
<dbReference type="PROSITE" id="PS00198">
    <property type="entry name" value="4FE4S_FER_1"/>
    <property type="match status" value="1"/>
</dbReference>
<dbReference type="SUPFAM" id="SSF54862">
    <property type="entry name" value="4Fe-4S ferredoxins"/>
    <property type="match status" value="1"/>
</dbReference>
<evidence type="ECO:0000256" key="6">
    <source>
        <dbReference type="ARBA" id="ARBA00023014"/>
    </source>
</evidence>
<feature type="transmembrane region" description="Helical" evidence="7">
    <location>
        <begin position="200"/>
        <end position="220"/>
    </location>
</feature>
<keyword evidence="7" id="KW-0812">Transmembrane</keyword>
<gene>
    <name evidence="9" type="ORF">FHS56_000340</name>
</gene>
<keyword evidence="3" id="KW-0479">Metal-binding</keyword>
<keyword evidence="7" id="KW-0472">Membrane</keyword>
<evidence type="ECO:0000256" key="4">
    <source>
        <dbReference type="ARBA" id="ARBA00022982"/>
    </source>
</evidence>
<sequence length="476" mass="54703">MSNNILTDVEYEELYRDHVSFVDKEGKRVWIHPKKPQGRFYKYRTWVSWLLLAVFFAMPFIYVDGHPFMMFNVFERIFIIFGQVFFPQDFIIFGLTMLAFFVFVILFTVIYGRIWCGWVCPQTVFMEMVFRKIEYWIEGDRNQRLKLEKQPWTKEKVLKKVAKHGIFILIALLIGHTFMAYLIGLKETIQIVTQPPTKHWAGFLGVLGFSAVFYFVFSYVREQACILICPYGRLQGVLVDNDTMTVAYDYKRGEPRGKLKKNQETATEPKGDCVDCTLCVQVCPTGIDIRNGTQMECVGCTACIDACDAVMEKVGKPKGLIRYASVRSIEEGVPFHLTKRAWAYSAVLLILLGVIAVLVFGRSSTETVILRTPGQLAQLQEDGTISNLFNASIVNKSFDTLQVQLELIEPRGRVQLEGEKSSTISLKPAEKRELIFFVFLDRKNITGRKTFLKFRVKNANTDETIETVEASFFSNY</sequence>
<dbReference type="InterPro" id="IPR051684">
    <property type="entry name" value="Electron_Trans/Redox"/>
</dbReference>
<dbReference type="PROSITE" id="PS51379">
    <property type="entry name" value="4FE4S_FER_2"/>
    <property type="match status" value="1"/>
</dbReference>
<dbReference type="AlphaFoldDB" id="A0A846MMX3"/>
<feature type="transmembrane region" description="Helical" evidence="7">
    <location>
        <begin position="166"/>
        <end position="185"/>
    </location>
</feature>
<keyword evidence="6" id="KW-0411">Iron-sulfur</keyword>
<keyword evidence="5" id="KW-0408">Iron</keyword>